<proteinExistence type="predicted"/>
<evidence type="ECO:0000313" key="1">
    <source>
        <dbReference type="EMBL" id="KAK7078484.1"/>
    </source>
</evidence>
<keyword evidence="2" id="KW-1185">Reference proteome</keyword>
<name>A0AAN8XHP4_HALRR</name>
<sequence>MNGKCTSQLPSLKVVTYEFRMRFWHNIHKAMAEDLLTLRKVPRQVCPLPKCWKLHSGATKIFTADDPKMMKTI</sequence>
<reference evidence="1 2" key="1">
    <citation type="submission" date="2023-11" db="EMBL/GenBank/DDBJ databases">
        <title>Halocaridina rubra genome assembly.</title>
        <authorList>
            <person name="Smith C."/>
        </authorList>
    </citation>
    <scope>NUCLEOTIDE SEQUENCE [LARGE SCALE GENOMIC DNA]</scope>
    <source>
        <strain evidence="1">EP-1</strain>
        <tissue evidence="1">Whole</tissue>
    </source>
</reference>
<gene>
    <name evidence="1" type="ORF">SK128_019897</name>
</gene>
<dbReference type="AlphaFoldDB" id="A0AAN8XHP4"/>
<accession>A0AAN8XHP4</accession>
<protein>
    <submittedName>
        <fullName evidence="1">Uncharacterized protein</fullName>
    </submittedName>
</protein>
<comment type="caution">
    <text evidence="1">The sequence shown here is derived from an EMBL/GenBank/DDBJ whole genome shotgun (WGS) entry which is preliminary data.</text>
</comment>
<dbReference type="Proteomes" id="UP001381693">
    <property type="component" value="Unassembled WGS sequence"/>
</dbReference>
<organism evidence="1 2">
    <name type="scientific">Halocaridina rubra</name>
    <name type="common">Hawaiian red shrimp</name>
    <dbReference type="NCBI Taxonomy" id="373956"/>
    <lineage>
        <taxon>Eukaryota</taxon>
        <taxon>Metazoa</taxon>
        <taxon>Ecdysozoa</taxon>
        <taxon>Arthropoda</taxon>
        <taxon>Crustacea</taxon>
        <taxon>Multicrustacea</taxon>
        <taxon>Malacostraca</taxon>
        <taxon>Eumalacostraca</taxon>
        <taxon>Eucarida</taxon>
        <taxon>Decapoda</taxon>
        <taxon>Pleocyemata</taxon>
        <taxon>Caridea</taxon>
        <taxon>Atyoidea</taxon>
        <taxon>Atyidae</taxon>
        <taxon>Halocaridina</taxon>
    </lineage>
</organism>
<dbReference type="EMBL" id="JAXCGZ010007807">
    <property type="protein sequence ID" value="KAK7078484.1"/>
    <property type="molecule type" value="Genomic_DNA"/>
</dbReference>
<evidence type="ECO:0000313" key="2">
    <source>
        <dbReference type="Proteomes" id="UP001381693"/>
    </source>
</evidence>